<evidence type="ECO:0000313" key="1">
    <source>
        <dbReference type="EMBL" id="GBP21402.1"/>
    </source>
</evidence>
<evidence type="ECO:0000313" key="2">
    <source>
        <dbReference type="Proteomes" id="UP000299102"/>
    </source>
</evidence>
<dbReference type="Proteomes" id="UP000299102">
    <property type="component" value="Unassembled WGS sequence"/>
</dbReference>
<comment type="caution">
    <text evidence="1">The sequence shown here is derived from an EMBL/GenBank/DDBJ whole genome shotgun (WGS) entry which is preliminary data.</text>
</comment>
<dbReference type="AlphaFoldDB" id="A0A4C1U4Y0"/>
<keyword evidence="2" id="KW-1185">Reference proteome</keyword>
<sequence length="140" mass="15084">MQIDDIYSTSEIRYNVTSGLLLAEGMSRMVRARGGCAGRGAWAGGRGRGQINTHLMKQSGGAGRVVVIFNGEVCKQARLITVELQQTAVAGVDANMIMQDRSSLFQYLKDHLAPISRYMAASSGDTVLERSIVIGGILHK</sequence>
<dbReference type="EMBL" id="BGZK01000128">
    <property type="protein sequence ID" value="GBP21402.1"/>
    <property type="molecule type" value="Genomic_DNA"/>
</dbReference>
<protein>
    <submittedName>
        <fullName evidence="1">Uncharacterized protein</fullName>
    </submittedName>
</protein>
<reference evidence="1 2" key="1">
    <citation type="journal article" date="2019" name="Commun. Biol.">
        <title>The bagworm genome reveals a unique fibroin gene that provides high tensile strength.</title>
        <authorList>
            <person name="Kono N."/>
            <person name="Nakamura H."/>
            <person name="Ohtoshi R."/>
            <person name="Tomita M."/>
            <person name="Numata K."/>
            <person name="Arakawa K."/>
        </authorList>
    </citation>
    <scope>NUCLEOTIDE SEQUENCE [LARGE SCALE GENOMIC DNA]</scope>
</reference>
<name>A0A4C1U4Y0_EUMVA</name>
<gene>
    <name evidence="1" type="ORF">EVAR_12003_1</name>
</gene>
<proteinExistence type="predicted"/>
<accession>A0A4C1U4Y0</accession>
<organism evidence="1 2">
    <name type="scientific">Eumeta variegata</name>
    <name type="common">Bagworm moth</name>
    <name type="synonym">Eumeta japonica</name>
    <dbReference type="NCBI Taxonomy" id="151549"/>
    <lineage>
        <taxon>Eukaryota</taxon>
        <taxon>Metazoa</taxon>
        <taxon>Ecdysozoa</taxon>
        <taxon>Arthropoda</taxon>
        <taxon>Hexapoda</taxon>
        <taxon>Insecta</taxon>
        <taxon>Pterygota</taxon>
        <taxon>Neoptera</taxon>
        <taxon>Endopterygota</taxon>
        <taxon>Lepidoptera</taxon>
        <taxon>Glossata</taxon>
        <taxon>Ditrysia</taxon>
        <taxon>Tineoidea</taxon>
        <taxon>Psychidae</taxon>
        <taxon>Oiketicinae</taxon>
        <taxon>Eumeta</taxon>
    </lineage>
</organism>